<gene>
    <name evidence="2" type="ORF">SFRICE_025126</name>
</gene>
<organism evidence="2">
    <name type="scientific">Spodoptera frugiperda</name>
    <name type="common">Fall armyworm</name>
    <dbReference type="NCBI Taxonomy" id="7108"/>
    <lineage>
        <taxon>Eukaryota</taxon>
        <taxon>Metazoa</taxon>
        <taxon>Ecdysozoa</taxon>
        <taxon>Arthropoda</taxon>
        <taxon>Hexapoda</taxon>
        <taxon>Insecta</taxon>
        <taxon>Pterygota</taxon>
        <taxon>Neoptera</taxon>
        <taxon>Endopterygota</taxon>
        <taxon>Lepidoptera</taxon>
        <taxon>Glossata</taxon>
        <taxon>Ditrysia</taxon>
        <taxon>Noctuoidea</taxon>
        <taxon>Noctuidae</taxon>
        <taxon>Amphipyrinae</taxon>
        <taxon>Spodoptera</taxon>
    </lineage>
</organism>
<name>A0A2H1WFY5_SPOFR</name>
<sequence length="321" mass="35941">MTGNLDHQISSDYNALLHKEVCIIFTTFFFCGGKSSHMTSPALREAKRRRNVPTPAFQAGAPVNPLGSPQLHSVGPDINPIEVDKDNGTPIIKIFTKNFTFKVRLSFVIYKSHASARIGRLNRSDTTASQKTNVKQRLLSLKLENGWTDLANVGLELFVEEEEVQGRFKRQMFEHILPIWYITNLTMWENHSMTSPALSEVRESVRLLLTKKHPVPTPAFRARPPVGKSSNTNTTSPALGEGRGSVRLLLTKNHPVRTPAFRAEAPVNALGIPQLRFRHSLAESVSTNTKQCVPMNMIEGKCHPMNPSPWRGKRECQTLTN</sequence>
<feature type="compositionally biased region" description="Polar residues" evidence="1">
    <location>
        <begin position="228"/>
        <end position="237"/>
    </location>
</feature>
<accession>A0A2H1WFY5</accession>
<dbReference type="EMBL" id="ODYU01008400">
    <property type="protein sequence ID" value="SOQ51971.1"/>
    <property type="molecule type" value="Genomic_DNA"/>
</dbReference>
<evidence type="ECO:0000313" key="2">
    <source>
        <dbReference type="EMBL" id="SOQ51971.1"/>
    </source>
</evidence>
<dbReference type="AlphaFoldDB" id="A0A2H1WFY5"/>
<proteinExistence type="predicted"/>
<feature type="region of interest" description="Disordered" evidence="1">
    <location>
        <begin position="216"/>
        <end position="244"/>
    </location>
</feature>
<reference evidence="2" key="1">
    <citation type="submission" date="2016-07" db="EMBL/GenBank/DDBJ databases">
        <authorList>
            <person name="Bretaudeau A."/>
        </authorList>
    </citation>
    <scope>NUCLEOTIDE SEQUENCE</scope>
    <source>
        <strain evidence="2">Rice</strain>
        <tissue evidence="2">Whole body</tissue>
    </source>
</reference>
<evidence type="ECO:0000256" key="1">
    <source>
        <dbReference type="SAM" id="MobiDB-lite"/>
    </source>
</evidence>
<protein>
    <submittedName>
        <fullName evidence="2">SFRICE_025126</fullName>
    </submittedName>
</protein>